<name>A0ACB9L4U2_9MYRT</name>
<keyword evidence="2" id="KW-1185">Reference proteome</keyword>
<gene>
    <name evidence="1" type="ORF">MLD38_040316</name>
</gene>
<organism evidence="1 2">
    <name type="scientific">Melastoma candidum</name>
    <dbReference type="NCBI Taxonomy" id="119954"/>
    <lineage>
        <taxon>Eukaryota</taxon>
        <taxon>Viridiplantae</taxon>
        <taxon>Streptophyta</taxon>
        <taxon>Embryophyta</taxon>
        <taxon>Tracheophyta</taxon>
        <taxon>Spermatophyta</taxon>
        <taxon>Magnoliopsida</taxon>
        <taxon>eudicotyledons</taxon>
        <taxon>Gunneridae</taxon>
        <taxon>Pentapetalae</taxon>
        <taxon>rosids</taxon>
        <taxon>malvids</taxon>
        <taxon>Myrtales</taxon>
        <taxon>Melastomataceae</taxon>
        <taxon>Melastomatoideae</taxon>
        <taxon>Melastomateae</taxon>
        <taxon>Melastoma</taxon>
    </lineage>
</organism>
<comment type="caution">
    <text evidence="1">The sequence shown here is derived from an EMBL/GenBank/DDBJ whole genome shotgun (WGS) entry which is preliminary data.</text>
</comment>
<proteinExistence type="predicted"/>
<protein>
    <submittedName>
        <fullName evidence="1">Uncharacterized protein</fullName>
    </submittedName>
</protein>
<dbReference type="EMBL" id="CM042891">
    <property type="protein sequence ID" value="KAI4304855.1"/>
    <property type="molecule type" value="Genomic_DNA"/>
</dbReference>
<evidence type="ECO:0000313" key="1">
    <source>
        <dbReference type="EMBL" id="KAI4304855.1"/>
    </source>
</evidence>
<sequence>MAENRKHQEFDEFDKLLGEIPSATSGKGPCPENFYNNGRLTEGKVSTDVAKQSSLTGAPISDVRLPGDLCLASALEDLNLENGPTPQVLNNAFLLGNGYPNNSRIRNLAVEPCEENAYPFQSRARAPSPCPEFPAFDVIEFEGQMNNGVRLLPGVHIPATKFPVNTMTAQKQYLVDSQSLLPYFLRQGGYDSHLIWRDPQDEQHPYESWNENFWSQQHGDNQINPQYVHFQGSNNFATGDMCQNRRQHQGTLISCHCKEYEQGPHLDHNGNESPYRRANLGVPSLDVCANYPKTRSGSHYEINGVGGLRHCSIARGNNFISHLREKGKVSSSGQHCCGLCNHMAGFCQLGGVDSWFASPDGSNLKNFKYSSGSPKDLNVAEVTGIICLMAKDQHGCRLLQRKMSEGPKEVVDMIFFEVVDDIVELMMDPFGNYLVQKLLEVCDEGQQTQILQVITRIPSDLVRISCDMHGTRAIQKVIEMLKTREHKSMLVNSLKPGIVALMKNMNGNHVAQRCLQYLGPDYSQFLFEAAAANCVELAVERHGCCVLQKCLSHADREQREPLIHEIISNALILSQDPFGNYVVQFIFDLHVPEAAGKIIDQLEGKYVDLSMQKYSSNVVEKCLKHAGNELRIRIIRELIDHPRFDQIVQDPYGNYVIQAALSESEGVIKEALVEAIEPHAPGLRMSPYGKKVLSSSRVKKQPSWANINTTSILRQT</sequence>
<dbReference type="Proteomes" id="UP001057402">
    <property type="component" value="Chromosome 12"/>
</dbReference>
<accession>A0ACB9L4U2</accession>
<reference evidence="2" key="1">
    <citation type="journal article" date="2023" name="Front. Plant Sci.">
        <title>Chromosomal-level genome assembly of Melastoma candidum provides insights into trichome evolution.</title>
        <authorList>
            <person name="Zhong Y."/>
            <person name="Wu W."/>
            <person name="Sun C."/>
            <person name="Zou P."/>
            <person name="Liu Y."/>
            <person name="Dai S."/>
            <person name="Zhou R."/>
        </authorList>
    </citation>
    <scope>NUCLEOTIDE SEQUENCE [LARGE SCALE GENOMIC DNA]</scope>
</reference>
<evidence type="ECO:0000313" key="2">
    <source>
        <dbReference type="Proteomes" id="UP001057402"/>
    </source>
</evidence>